<gene>
    <name evidence="2" type="ORF">PoB_006567700</name>
</gene>
<comment type="caution">
    <text evidence="2">The sequence shown here is derived from an EMBL/GenBank/DDBJ whole genome shotgun (WGS) entry which is preliminary data.</text>
</comment>
<sequence>MKFKSFVKEQMFFKREAKDYLCWVFVDRAEDCYTLMLREDRHIPLRQLLKRMEQRFTSKHLRETALIRFQNAKLRIEESIEERLHHLALYAFEEVSEAGVWKRDIKQMMLKFCTGFADREAGLHAENMRPESLGEPTTYISSTNLIMLLYMVEGRIDRLKRQSTLSALDDITGQSQGVRNKGGKTNETGGISWDNRSCPADHPKDSSPLEVLNPNGLDPPYQPQRVVDPNGLDPSHQPLKLVNPNGLGPPHQLQKVVNPNGLNPPDKLKHKEKLELALSEEDTGLQHQEVGNIPLSVLEYGKSKAKKLFPLTLSRERSEMYLEMQ</sequence>
<proteinExistence type="predicted"/>
<dbReference type="EMBL" id="BLXT01007446">
    <property type="protein sequence ID" value="GFO39172.1"/>
    <property type="molecule type" value="Genomic_DNA"/>
</dbReference>
<keyword evidence="3" id="KW-1185">Reference proteome</keyword>
<evidence type="ECO:0000256" key="1">
    <source>
        <dbReference type="SAM" id="MobiDB-lite"/>
    </source>
</evidence>
<organism evidence="2 3">
    <name type="scientific">Plakobranchus ocellatus</name>
    <dbReference type="NCBI Taxonomy" id="259542"/>
    <lineage>
        <taxon>Eukaryota</taxon>
        <taxon>Metazoa</taxon>
        <taxon>Spiralia</taxon>
        <taxon>Lophotrochozoa</taxon>
        <taxon>Mollusca</taxon>
        <taxon>Gastropoda</taxon>
        <taxon>Heterobranchia</taxon>
        <taxon>Euthyneura</taxon>
        <taxon>Panpulmonata</taxon>
        <taxon>Sacoglossa</taxon>
        <taxon>Placobranchoidea</taxon>
        <taxon>Plakobranchidae</taxon>
        <taxon>Plakobranchus</taxon>
    </lineage>
</organism>
<feature type="compositionally biased region" description="Polar residues" evidence="1">
    <location>
        <begin position="173"/>
        <end position="189"/>
    </location>
</feature>
<evidence type="ECO:0000313" key="3">
    <source>
        <dbReference type="Proteomes" id="UP000735302"/>
    </source>
</evidence>
<reference evidence="2 3" key="1">
    <citation type="journal article" date="2021" name="Elife">
        <title>Chloroplast acquisition without the gene transfer in kleptoplastic sea slugs, Plakobranchus ocellatus.</title>
        <authorList>
            <person name="Maeda T."/>
            <person name="Takahashi S."/>
            <person name="Yoshida T."/>
            <person name="Shimamura S."/>
            <person name="Takaki Y."/>
            <person name="Nagai Y."/>
            <person name="Toyoda A."/>
            <person name="Suzuki Y."/>
            <person name="Arimoto A."/>
            <person name="Ishii H."/>
            <person name="Satoh N."/>
            <person name="Nishiyama T."/>
            <person name="Hasebe M."/>
            <person name="Maruyama T."/>
            <person name="Minagawa J."/>
            <person name="Obokata J."/>
            <person name="Shigenobu S."/>
        </authorList>
    </citation>
    <scope>NUCLEOTIDE SEQUENCE [LARGE SCALE GENOMIC DNA]</scope>
</reference>
<feature type="region of interest" description="Disordered" evidence="1">
    <location>
        <begin position="173"/>
        <end position="239"/>
    </location>
</feature>
<dbReference type="AlphaFoldDB" id="A0AAV4D4U7"/>
<accession>A0AAV4D4U7</accession>
<evidence type="ECO:0000313" key="2">
    <source>
        <dbReference type="EMBL" id="GFO39172.1"/>
    </source>
</evidence>
<protein>
    <submittedName>
        <fullName evidence="2">Uncharacterized protein</fullName>
    </submittedName>
</protein>
<name>A0AAV4D4U7_9GAST</name>
<dbReference type="Proteomes" id="UP000735302">
    <property type="component" value="Unassembled WGS sequence"/>
</dbReference>